<keyword evidence="2" id="KW-1185">Reference proteome</keyword>
<dbReference type="AlphaFoldDB" id="A0A8J6TTS7"/>
<sequence>MSQETTYTKIMDLIHKKEFEAAIDEVEHLKKNSSESIQLILLSIYCKVECGRLRSAAITVSKALKRMPEHQLLGELKVYLSALKSGKNLPNPLNEFVHAFTTYANSKIPTDLHQFNLLMDQILVKPFIK</sequence>
<proteinExistence type="predicted"/>
<dbReference type="Proteomes" id="UP000652681">
    <property type="component" value="Unassembled WGS sequence"/>
</dbReference>
<protein>
    <submittedName>
        <fullName evidence="1">Uncharacterized protein</fullName>
    </submittedName>
</protein>
<comment type="caution">
    <text evidence="1">The sequence shown here is derived from an EMBL/GenBank/DDBJ whole genome shotgun (WGS) entry which is preliminary data.</text>
</comment>
<gene>
    <name evidence="1" type="ORF">H9Y05_12545</name>
</gene>
<name>A0A8J6TTS7_9FLAO</name>
<reference evidence="1" key="1">
    <citation type="submission" date="2020-09" db="EMBL/GenBank/DDBJ databases">
        <title>Taishania pollutisoli gen. nov., sp. nov., Isolated from Tetrabromobisphenol A-Contaminated Soil.</title>
        <authorList>
            <person name="Chen Q."/>
        </authorList>
    </citation>
    <scope>NUCLEOTIDE SEQUENCE</scope>
    <source>
        <strain evidence="1">CZZ-1</strain>
    </source>
</reference>
<accession>A0A8J6TTS7</accession>
<evidence type="ECO:0000313" key="2">
    <source>
        <dbReference type="Proteomes" id="UP000652681"/>
    </source>
</evidence>
<organism evidence="1 2">
    <name type="scientific">Taishania pollutisoli</name>
    <dbReference type="NCBI Taxonomy" id="2766479"/>
    <lineage>
        <taxon>Bacteria</taxon>
        <taxon>Pseudomonadati</taxon>
        <taxon>Bacteroidota</taxon>
        <taxon>Flavobacteriia</taxon>
        <taxon>Flavobacteriales</taxon>
        <taxon>Crocinitomicaceae</taxon>
        <taxon>Taishania</taxon>
    </lineage>
</organism>
<evidence type="ECO:0000313" key="1">
    <source>
        <dbReference type="EMBL" id="MBC9813299.1"/>
    </source>
</evidence>
<dbReference type="EMBL" id="JACVEL010000009">
    <property type="protein sequence ID" value="MBC9813299.1"/>
    <property type="molecule type" value="Genomic_DNA"/>
</dbReference>